<dbReference type="OrthoDB" id="18320at2759"/>
<accession>A0A067TN69</accession>
<dbReference type="CDD" id="cd14854">
    <property type="entry name" value="TRAPPC2L"/>
    <property type="match status" value="1"/>
</dbReference>
<dbReference type="SUPFAM" id="SSF64356">
    <property type="entry name" value="SNARE-like"/>
    <property type="match status" value="1"/>
</dbReference>
<sequence length="164" mass="18008">MPSNLKLNAVAFVSPQNQPILIRTFIKQDEQAIKYHYIAHTSLDVIEERVAATGKTGDCYLGLLFSLEDVAVYGYITPLKVKIVIALPLSDAVVRDTEISTIFKALHMAYYSSISNPFLKLNCFGDGSSGQSLLLSVGSSKWSGFKRRVDEISWVIGQTANSSS</sequence>
<dbReference type="HOGENOM" id="CLU_085828_2_1_1"/>
<evidence type="ECO:0000313" key="4">
    <source>
        <dbReference type="Proteomes" id="UP000027222"/>
    </source>
</evidence>
<protein>
    <recommendedName>
        <fullName evidence="2">Trafficking protein particle complex subunit 2-like protein</fullName>
    </recommendedName>
</protein>
<comment type="similarity">
    <text evidence="1">Belongs to the TRAPP small subunits family. Sedlin subfamily.</text>
</comment>
<evidence type="ECO:0000256" key="1">
    <source>
        <dbReference type="ARBA" id="ARBA00006626"/>
    </source>
</evidence>
<dbReference type="Proteomes" id="UP000027222">
    <property type="component" value="Unassembled WGS sequence"/>
</dbReference>
<evidence type="ECO:0000256" key="2">
    <source>
        <dbReference type="ARBA" id="ARBA00024408"/>
    </source>
</evidence>
<dbReference type="GO" id="GO:0005737">
    <property type="term" value="C:cytoplasm"/>
    <property type="evidence" value="ECO:0007669"/>
    <property type="project" value="GOC"/>
</dbReference>
<proteinExistence type="inferred from homology"/>
<evidence type="ECO:0000313" key="3">
    <source>
        <dbReference type="EMBL" id="KDR83777.1"/>
    </source>
</evidence>
<dbReference type="STRING" id="685588.A0A067TN69"/>
<dbReference type="Pfam" id="PF04628">
    <property type="entry name" value="Sedlin_N"/>
    <property type="match status" value="1"/>
</dbReference>
<keyword evidence="4" id="KW-1185">Reference proteome</keyword>
<dbReference type="EMBL" id="KL142368">
    <property type="protein sequence ID" value="KDR83777.1"/>
    <property type="molecule type" value="Genomic_DNA"/>
</dbReference>
<name>A0A067TN69_GALM3</name>
<dbReference type="InterPro" id="IPR044760">
    <property type="entry name" value="TRAPPC2L"/>
</dbReference>
<dbReference type="GO" id="GO:0006888">
    <property type="term" value="P:endoplasmic reticulum to Golgi vesicle-mediated transport"/>
    <property type="evidence" value="ECO:0007669"/>
    <property type="project" value="InterPro"/>
</dbReference>
<dbReference type="AlphaFoldDB" id="A0A067TN69"/>
<dbReference type="InterPro" id="IPR011012">
    <property type="entry name" value="Longin-like_dom_sf"/>
</dbReference>
<reference evidence="4" key="1">
    <citation type="journal article" date="2014" name="Proc. Natl. Acad. Sci. U.S.A.">
        <title>Extensive sampling of basidiomycete genomes demonstrates inadequacy of the white-rot/brown-rot paradigm for wood decay fungi.</title>
        <authorList>
            <person name="Riley R."/>
            <person name="Salamov A.A."/>
            <person name="Brown D.W."/>
            <person name="Nagy L.G."/>
            <person name="Floudas D."/>
            <person name="Held B.W."/>
            <person name="Levasseur A."/>
            <person name="Lombard V."/>
            <person name="Morin E."/>
            <person name="Otillar R."/>
            <person name="Lindquist E.A."/>
            <person name="Sun H."/>
            <person name="LaButti K.M."/>
            <person name="Schmutz J."/>
            <person name="Jabbour D."/>
            <person name="Luo H."/>
            <person name="Baker S.E."/>
            <person name="Pisabarro A.G."/>
            <person name="Walton J.D."/>
            <person name="Blanchette R.A."/>
            <person name="Henrissat B."/>
            <person name="Martin F."/>
            <person name="Cullen D."/>
            <person name="Hibbett D.S."/>
            <person name="Grigoriev I.V."/>
        </authorList>
    </citation>
    <scope>NUCLEOTIDE SEQUENCE [LARGE SCALE GENOMIC DNA]</scope>
    <source>
        <strain evidence="4">CBS 339.88</strain>
    </source>
</reference>
<gene>
    <name evidence="3" type="ORF">GALMADRAFT_110650</name>
</gene>
<dbReference type="PANTHER" id="PTHR12403">
    <property type="entry name" value="TRAFFICKING PROTEIN PARTICLE COMPLEX SUBUNIT 2"/>
    <property type="match status" value="1"/>
</dbReference>
<organism evidence="3 4">
    <name type="scientific">Galerina marginata (strain CBS 339.88)</name>
    <dbReference type="NCBI Taxonomy" id="685588"/>
    <lineage>
        <taxon>Eukaryota</taxon>
        <taxon>Fungi</taxon>
        <taxon>Dikarya</taxon>
        <taxon>Basidiomycota</taxon>
        <taxon>Agaricomycotina</taxon>
        <taxon>Agaricomycetes</taxon>
        <taxon>Agaricomycetidae</taxon>
        <taxon>Agaricales</taxon>
        <taxon>Agaricineae</taxon>
        <taxon>Strophariaceae</taxon>
        <taxon>Galerina</taxon>
    </lineage>
</organism>
<dbReference type="Gene3D" id="3.30.450.70">
    <property type="match status" value="1"/>
</dbReference>
<dbReference type="InterPro" id="IPR006722">
    <property type="entry name" value="Sedlin"/>
</dbReference>